<dbReference type="InterPro" id="IPR012312">
    <property type="entry name" value="Hemerythrin-like"/>
</dbReference>
<name>A0ABW2ENW8_9BACI</name>
<sequence>MVQTFNEQSIVSDIVTQFPKSSDLFKSYRIDFCCGGNRPLSEAIEKRDLSKKEVLQRLNDLYEENESLNQMQINWDTASSSELIDHIVQKHHRYLQEELPNLSPYVTKVMKVHGGNQPHLKDIHKLFNELKMDLEQHTLKEENENFPLIMQYEEKPSEEQLQTIATALTNLEDEHSHAGEILRKLREITNDYSPPEGACGTYRLVYNRLEELEAETFQHIHLENNILFPRYLA</sequence>
<proteinExistence type="predicted"/>
<keyword evidence="7" id="KW-1185">Reference proteome</keyword>
<feature type="domain" description="Hemerythrin-like" evidence="5">
    <location>
        <begin position="85"/>
        <end position="230"/>
    </location>
</feature>
<comment type="subcellular location">
    <subcellularLocation>
        <location evidence="1">Cytoplasm</location>
    </subcellularLocation>
</comment>
<organism evidence="6 7">
    <name type="scientific">Halobacillus seohaensis</name>
    <dbReference type="NCBI Taxonomy" id="447421"/>
    <lineage>
        <taxon>Bacteria</taxon>
        <taxon>Bacillati</taxon>
        <taxon>Bacillota</taxon>
        <taxon>Bacilli</taxon>
        <taxon>Bacillales</taxon>
        <taxon>Bacillaceae</taxon>
        <taxon>Halobacillus</taxon>
    </lineage>
</organism>
<evidence type="ECO:0000313" key="6">
    <source>
        <dbReference type="EMBL" id="MFC7062540.1"/>
    </source>
</evidence>
<dbReference type="Gene3D" id="1.20.120.520">
    <property type="entry name" value="nmb1532 protein domain like"/>
    <property type="match status" value="1"/>
</dbReference>
<dbReference type="PANTHER" id="PTHR36438">
    <property type="entry name" value="IRON-SULFUR CLUSTER REPAIR PROTEIN YTFE"/>
    <property type="match status" value="1"/>
</dbReference>
<dbReference type="Proteomes" id="UP001596410">
    <property type="component" value="Unassembled WGS sequence"/>
</dbReference>
<dbReference type="Pfam" id="PF01814">
    <property type="entry name" value="Hemerythrin"/>
    <property type="match status" value="1"/>
</dbReference>
<evidence type="ECO:0000256" key="2">
    <source>
        <dbReference type="ARBA" id="ARBA00022490"/>
    </source>
</evidence>
<protein>
    <submittedName>
        <fullName evidence="6">Iron-sulfur cluster repair di-iron protein</fullName>
    </submittedName>
</protein>
<reference evidence="7" key="1">
    <citation type="journal article" date="2019" name="Int. J. Syst. Evol. Microbiol.">
        <title>The Global Catalogue of Microorganisms (GCM) 10K type strain sequencing project: providing services to taxonomists for standard genome sequencing and annotation.</title>
        <authorList>
            <consortium name="The Broad Institute Genomics Platform"/>
            <consortium name="The Broad Institute Genome Sequencing Center for Infectious Disease"/>
            <person name="Wu L."/>
            <person name="Ma J."/>
        </authorList>
    </citation>
    <scope>NUCLEOTIDE SEQUENCE [LARGE SCALE GENOMIC DNA]</scope>
    <source>
        <strain evidence="7">CGMCC 4.1621</strain>
    </source>
</reference>
<keyword evidence="2" id="KW-0963">Cytoplasm</keyword>
<accession>A0ABW2ENW8</accession>
<gene>
    <name evidence="6" type="primary">ric</name>
    <name evidence="6" type="ORF">ACFQIC_11790</name>
</gene>
<dbReference type="NCBIfam" id="TIGR03652">
    <property type="entry name" value="FeS_repair_RIC"/>
    <property type="match status" value="1"/>
</dbReference>
<evidence type="ECO:0000313" key="7">
    <source>
        <dbReference type="Proteomes" id="UP001596410"/>
    </source>
</evidence>
<keyword evidence="3" id="KW-0479">Metal-binding</keyword>
<evidence type="ECO:0000256" key="1">
    <source>
        <dbReference type="ARBA" id="ARBA00004496"/>
    </source>
</evidence>
<dbReference type="Pfam" id="PF04405">
    <property type="entry name" value="ScdA_N"/>
    <property type="match status" value="1"/>
</dbReference>
<comment type="caution">
    <text evidence="6">The sequence shown here is derived from an EMBL/GenBank/DDBJ whole genome shotgun (WGS) entry which is preliminary data.</text>
</comment>
<dbReference type="EMBL" id="JBHSZV010000029">
    <property type="protein sequence ID" value="MFC7062540.1"/>
    <property type="molecule type" value="Genomic_DNA"/>
</dbReference>
<evidence type="ECO:0000259" key="5">
    <source>
        <dbReference type="Pfam" id="PF01814"/>
    </source>
</evidence>
<keyword evidence="4" id="KW-0408">Iron</keyword>
<dbReference type="InterPro" id="IPR019903">
    <property type="entry name" value="RIC_family"/>
</dbReference>
<dbReference type="PANTHER" id="PTHR36438:SF1">
    <property type="entry name" value="IRON-SULFUR CLUSTER REPAIR PROTEIN YTFE"/>
    <property type="match status" value="1"/>
</dbReference>
<evidence type="ECO:0000256" key="4">
    <source>
        <dbReference type="ARBA" id="ARBA00023004"/>
    </source>
</evidence>
<evidence type="ECO:0000256" key="3">
    <source>
        <dbReference type="ARBA" id="ARBA00022723"/>
    </source>
</evidence>
<dbReference type="RefSeq" id="WP_204710392.1">
    <property type="nucleotide sequence ID" value="NZ_JBHSZV010000029.1"/>
</dbReference>